<keyword evidence="4 6" id="KW-0472">Membrane</keyword>
<evidence type="ECO:0000313" key="7">
    <source>
        <dbReference type="EMBL" id="KAH3668861.1"/>
    </source>
</evidence>
<dbReference type="InterPro" id="IPR012879">
    <property type="entry name" value="CCDC47"/>
</dbReference>
<comment type="caution">
    <text evidence="7">The sequence shown here is derived from an EMBL/GenBank/DDBJ whole genome shotgun (WGS) entry which is preliminary data.</text>
</comment>
<name>A0A9P8PBR6_9ASCO</name>
<gene>
    <name evidence="7" type="ORF">OGAPHI_002616</name>
</gene>
<dbReference type="GO" id="GO:0032469">
    <property type="term" value="P:endoplasmic reticulum calcium ion homeostasis"/>
    <property type="evidence" value="ECO:0007669"/>
    <property type="project" value="InterPro"/>
</dbReference>
<evidence type="ECO:0000256" key="3">
    <source>
        <dbReference type="ARBA" id="ARBA00022989"/>
    </source>
</evidence>
<evidence type="ECO:0000256" key="2">
    <source>
        <dbReference type="ARBA" id="ARBA00022692"/>
    </source>
</evidence>
<dbReference type="RefSeq" id="XP_046063275.1">
    <property type="nucleotide sequence ID" value="XM_046203505.1"/>
</dbReference>
<evidence type="ECO:0000256" key="6">
    <source>
        <dbReference type="SAM" id="Phobius"/>
    </source>
</evidence>
<feature type="transmembrane region" description="Helical" evidence="6">
    <location>
        <begin position="25"/>
        <end position="44"/>
    </location>
</feature>
<dbReference type="PANTHER" id="PTHR12883">
    <property type="entry name" value="ADIPOCYTE-SPECIFIC PROTEIN 4-RELATED"/>
    <property type="match status" value="1"/>
</dbReference>
<organism evidence="7 8">
    <name type="scientific">Ogataea philodendri</name>
    <dbReference type="NCBI Taxonomy" id="1378263"/>
    <lineage>
        <taxon>Eukaryota</taxon>
        <taxon>Fungi</taxon>
        <taxon>Dikarya</taxon>
        <taxon>Ascomycota</taxon>
        <taxon>Saccharomycotina</taxon>
        <taxon>Pichiomycetes</taxon>
        <taxon>Pichiales</taxon>
        <taxon>Pichiaceae</taxon>
        <taxon>Ogataea</taxon>
    </lineage>
</organism>
<dbReference type="GeneID" id="70234583"/>
<evidence type="ECO:0000256" key="5">
    <source>
        <dbReference type="SAM" id="MobiDB-lite"/>
    </source>
</evidence>
<accession>A0A9P8PBR6</accession>
<feature type="region of interest" description="Disordered" evidence="5">
    <location>
        <begin position="362"/>
        <end position="403"/>
    </location>
</feature>
<dbReference type="GO" id="GO:0005509">
    <property type="term" value="F:calcium ion binding"/>
    <property type="evidence" value="ECO:0007669"/>
    <property type="project" value="InterPro"/>
</dbReference>
<dbReference type="GO" id="GO:0016020">
    <property type="term" value="C:membrane"/>
    <property type="evidence" value="ECO:0007669"/>
    <property type="project" value="UniProtKB-SubCell"/>
</dbReference>
<evidence type="ECO:0000256" key="4">
    <source>
        <dbReference type="ARBA" id="ARBA00023136"/>
    </source>
</evidence>
<keyword evidence="2 6" id="KW-0812">Transmembrane</keyword>
<evidence type="ECO:0000313" key="8">
    <source>
        <dbReference type="Proteomes" id="UP000769157"/>
    </source>
</evidence>
<reference evidence="7" key="1">
    <citation type="journal article" date="2021" name="Open Biol.">
        <title>Shared evolutionary footprints suggest mitochondrial oxidative damage underlies multiple complex I losses in fungi.</title>
        <authorList>
            <person name="Schikora-Tamarit M.A."/>
            <person name="Marcet-Houben M."/>
            <person name="Nosek J."/>
            <person name="Gabaldon T."/>
        </authorList>
    </citation>
    <scope>NUCLEOTIDE SEQUENCE</scope>
    <source>
        <strain evidence="7">CBS6075</strain>
    </source>
</reference>
<keyword evidence="8" id="KW-1185">Reference proteome</keyword>
<protein>
    <recommendedName>
        <fullName evidence="9">Coiled-coil domain-containing protein 47</fullName>
    </recommendedName>
</protein>
<evidence type="ECO:0000256" key="1">
    <source>
        <dbReference type="ARBA" id="ARBA00004167"/>
    </source>
</evidence>
<feature type="compositionally biased region" description="Basic and acidic residues" evidence="5">
    <location>
        <begin position="362"/>
        <end position="372"/>
    </location>
</feature>
<dbReference type="Pfam" id="PF07946">
    <property type="entry name" value="CCDC47"/>
    <property type="match status" value="1"/>
</dbReference>
<dbReference type="OrthoDB" id="10039147at2759"/>
<sequence length="403" mass="46712">MVQRKNLSRGPPQSRAATKCEKLDIDNIIVCFSSMLSLAIFTLFGTCLAQEATKKYSQYTPAELSELGLVERLKLYPWTLEMISVGFISVYFVSYYVGSRYNDKLVNKFINTNLELLKEQFYQVGVTRSQLLAKDDAENYSFYATGRLNIESLTAKIKLQPRQNIFVWIMESLLSFFIDSASSTKDVVDLVFQIDKEASTKYDDFIWAIVSKDNMNSIRNENYFLSLTRTAESAKLPLEFVFMNEVPEMNEVLYHKKFNSILEKCKGFLSFIAITDQPAEKPELVADLVKSKRIVVQMKIPQSSADLEASNELLKFLLNDFIEYVISKGFFIGELNRRPKKTRENELAKLKKVEETLKKEELANKKLEEQKKQKASMSAEKQRKLEKKQLERKQRRNTQKVRQ</sequence>
<feature type="transmembrane region" description="Helical" evidence="6">
    <location>
        <begin position="75"/>
        <end position="98"/>
    </location>
</feature>
<dbReference type="EMBL" id="JAEUBE010000158">
    <property type="protein sequence ID" value="KAH3668861.1"/>
    <property type="molecule type" value="Genomic_DNA"/>
</dbReference>
<dbReference type="GO" id="GO:0005783">
    <property type="term" value="C:endoplasmic reticulum"/>
    <property type="evidence" value="ECO:0007669"/>
    <property type="project" value="InterPro"/>
</dbReference>
<feature type="compositionally biased region" description="Basic and acidic residues" evidence="5">
    <location>
        <begin position="380"/>
        <end position="392"/>
    </location>
</feature>
<comment type="subcellular location">
    <subcellularLocation>
        <location evidence="1">Membrane</location>
        <topology evidence="1">Single-pass membrane protein</topology>
    </subcellularLocation>
</comment>
<evidence type="ECO:0008006" key="9">
    <source>
        <dbReference type="Google" id="ProtNLM"/>
    </source>
</evidence>
<dbReference type="Proteomes" id="UP000769157">
    <property type="component" value="Unassembled WGS sequence"/>
</dbReference>
<keyword evidence="3 6" id="KW-1133">Transmembrane helix</keyword>
<feature type="compositionally biased region" description="Basic residues" evidence="5">
    <location>
        <begin position="393"/>
        <end position="403"/>
    </location>
</feature>
<reference evidence="7" key="2">
    <citation type="submission" date="2021-01" db="EMBL/GenBank/DDBJ databases">
        <authorList>
            <person name="Schikora-Tamarit M.A."/>
        </authorList>
    </citation>
    <scope>NUCLEOTIDE SEQUENCE</scope>
    <source>
        <strain evidence="7">CBS6075</strain>
    </source>
</reference>
<dbReference type="PANTHER" id="PTHR12883:SF0">
    <property type="entry name" value="PAT COMPLEX SUBUNIT CCDC47"/>
    <property type="match status" value="1"/>
</dbReference>
<dbReference type="AlphaFoldDB" id="A0A9P8PBR6"/>
<proteinExistence type="predicted"/>